<dbReference type="InterPro" id="IPR003593">
    <property type="entry name" value="AAA+_ATPase"/>
</dbReference>
<dbReference type="GO" id="GO:0005524">
    <property type="term" value="F:ATP binding"/>
    <property type="evidence" value="ECO:0007669"/>
    <property type="project" value="UniProtKB-KW"/>
</dbReference>
<reference evidence="2 3" key="1">
    <citation type="submission" date="2017-09" db="EMBL/GenBank/DDBJ databases">
        <title>Bacterial strain isolated from the female urinary microbiota.</title>
        <authorList>
            <person name="Thomas-White K."/>
            <person name="Kumar N."/>
            <person name="Forster S."/>
            <person name="Putonti C."/>
            <person name="Lawley T."/>
            <person name="Wolfe A.J."/>
        </authorList>
    </citation>
    <scope>NUCLEOTIDE SEQUENCE [LARGE SCALE GENOMIC DNA]</scope>
    <source>
        <strain evidence="2 3">UMB0744</strain>
    </source>
</reference>
<comment type="caution">
    <text evidence="2">The sequence shown here is derived from an EMBL/GenBank/DDBJ whole genome shotgun (WGS) entry which is preliminary data.</text>
</comment>
<dbReference type="EMBL" id="PNGC01000001">
    <property type="protein sequence ID" value="PMB91043.1"/>
    <property type="molecule type" value="Genomic_DNA"/>
</dbReference>
<dbReference type="Proteomes" id="UP000243201">
    <property type="component" value="Unassembled WGS sequence"/>
</dbReference>
<feature type="domain" description="AAA+ ATPase" evidence="1">
    <location>
        <begin position="111"/>
        <end position="251"/>
    </location>
</feature>
<dbReference type="CDD" id="cd00009">
    <property type="entry name" value="AAA"/>
    <property type="match status" value="1"/>
</dbReference>
<evidence type="ECO:0000313" key="3">
    <source>
        <dbReference type="Proteomes" id="UP000243201"/>
    </source>
</evidence>
<dbReference type="PANTHER" id="PTHR30050">
    <property type="entry name" value="CHROMOSOMAL REPLICATION INITIATOR PROTEIN DNAA"/>
    <property type="match status" value="1"/>
</dbReference>
<protein>
    <submittedName>
        <fullName evidence="2">ATP-binding protein</fullName>
    </submittedName>
</protein>
<keyword evidence="2" id="KW-0067">ATP-binding</keyword>
<dbReference type="Gene3D" id="3.40.50.300">
    <property type="entry name" value="P-loop containing nucleotide triphosphate hydrolases"/>
    <property type="match status" value="1"/>
</dbReference>
<evidence type="ECO:0000313" key="2">
    <source>
        <dbReference type="EMBL" id="PMB91043.1"/>
    </source>
</evidence>
<dbReference type="SMART" id="SM00382">
    <property type="entry name" value="AAA"/>
    <property type="match status" value="1"/>
</dbReference>
<dbReference type="InterPro" id="IPR002611">
    <property type="entry name" value="IstB_ATP-bd"/>
</dbReference>
<keyword evidence="3" id="KW-1185">Reference proteome</keyword>
<accession>A0ABX4US17</accession>
<sequence length="267" mass="28955">MKEKAFFTPQEERKIGLEFEEPAPIACRWCGKPLTPLGAELLGRVRWLMSEPCGCEGEIAERARVESEQRAEHEKNVADKVLAAGVAKRFASARTSIPEIGDFLLEFDRDGGNGLYISGGVGSGKTHAVSALARALVYEGHSVVLTNTLAMLDSIQATYGRGKSQSGGVGRLAGCDLLILDDMGKESGNGWALTTMFQVINSRYEDMRPIVITSQYTLPALVKRMGRAGEKESAEAIASRLCEMCDIVTLPDIDHRKPKGKPWPSGA</sequence>
<dbReference type="InterPro" id="IPR027417">
    <property type="entry name" value="P-loop_NTPase"/>
</dbReference>
<proteinExistence type="predicted"/>
<name>A0ABX4US17_9ACTO</name>
<organism evidence="2 3">
    <name type="scientific">Varibaculum cambriense</name>
    <dbReference type="NCBI Taxonomy" id="184870"/>
    <lineage>
        <taxon>Bacteria</taxon>
        <taxon>Bacillati</taxon>
        <taxon>Actinomycetota</taxon>
        <taxon>Actinomycetes</taxon>
        <taxon>Actinomycetales</taxon>
        <taxon>Actinomycetaceae</taxon>
        <taxon>Varibaculum</taxon>
    </lineage>
</organism>
<dbReference type="SUPFAM" id="SSF52540">
    <property type="entry name" value="P-loop containing nucleoside triphosphate hydrolases"/>
    <property type="match status" value="1"/>
</dbReference>
<evidence type="ECO:0000259" key="1">
    <source>
        <dbReference type="SMART" id="SM00382"/>
    </source>
</evidence>
<gene>
    <name evidence="2" type="ORF">CJ240_04945</name>
</gene>
<dbReference type="Pfam" id="PF01695">
    <property type="entry name" value="IstB_IS21"/>
    <property type="match status" value="1"/>
</dbReference>
<dbReference type="RefSeq" id="WP_102184191.1">
    <property type="nucleotide sequence ID" value="NZ_PNGC01000001.1"/>
</dbReference>
<keyword evidence="2" id="KW-0547">Nucleotide-binding</keyword>
<dbReference type="PANTHER" id="PTHR30050:SF4">
    <property type="entry name" value="ATP-BINDING PROTEIN RV3427C IN INSERTION SEQUENCE-RELATED"/>
    <property type="match status" value="1"/>
</dbReference>